<keyword evidence="3" id="KW-0732">Signal</keyword>
<evidence type="ECO:0000256" key="3">
    <source>
        <dbReference type="SAM" id="SignalP"/>
    </source>
</evidence>
<keyword evidence="2" id="KW-0964">Secreted</keyword>
<comment type="subcellular location">
    <subcellularLocation>
        <location evidence="1">Secreted</location>
    </subcellularLocation>
</comment>
<evidence type="ECO:0000256" key="1">
    <source>
        <dbReference type="ARBA" id="ARBA00004613"/>
    </source>
</evidence>
<name>A0A173U8Q7_ANAHA</name>
<dbReference type="Proteomes" id="UP000095598">
    <property type="component" value="Unassembled WGS sequence"/>
</dbReference>
<dbReference type="InterPro" id="IPR024079">
    <property type="entry name" value="MetalloPept_cat_dom_sf"/>
</dbReference>
<dbReference type="PROSITE" id="PS51257">
    <property type="entry name" value="PROKAR_LIPOPROTEIN"/>
    <property type="match status" value="1"/>
</dbReference>
<dbReference type="GO" id="GO:0005576">
    <property type="term" value="C:extracellular region"/>
    <property type="evidence" value="ECO:0007669"/>
    <property type="project" value="UniProtKB-SubCell"/>
</dbReference>
<dbReference type="EMBL" id="CYXT01000023">
    <property type="protein sequence ID" value="CUN10736.1"/>
    <property type="molecule type" value="Genomic_DNA"/>
</dbReference>
<dbReference type="InterPro" id="IPR047568">
    <property type="entry name" value="ATLF-like_dom"/>
</dbReference>
<evidence type="ECO:0000313" key="6">
    <source>
        <dbReference type="Proteomes" id="UP000095598"/>
    </source>
</evidence>
<dbReference type="SUPFAM" id="SSF55486">
    <property type="entry name" value="Metalloproteases ('zincins'), catalytic domain"/>
    <property type="match status" value="1"/>
</dbReference>
<dbReference type="AlphaFoldDB" id="A0A173U8Q7"/>
<dbReference type="PROSITE" id="PS51995">
    <property type="entry name" value="ATLF"/>
    <property type="match status" value="1"/>
</dbReference>
<reference evidence="5 6" key="1">
    <citation type="submission" date="2015-09" db="EMBL/GenBank/DDBJ databases">
        <authorList>
            <consortium name="Pathogen Informatics"/>
        </authorList>
    </citation>
    <scope>NUCLEOTIDE SEQUENCE [LARGE SCALE GENOMIC DNA]</scope>
    <source>
        <strain evidence="5 6">2789STDY5608868</strain>
    </source>
</reference>
<evidence type="ECO:0000313" key="5">
    <source>
        <dbReference type="EMBL" id="CUN10736.1"/>
    </source>
</evidence>
<feature type="chain" id="PRO_5008012881" description="ATLF-like domain-containing protein" evidence="3">
    <location>
        <begin position="37"/>
        <end position="253"/>
    </location>
</feature>
<dbReference type="Gene3D" id="3.40.390.10">
    <property type="entry name" value="Collagenase (Catalytic Domain)"/>
    <property type="match status" value="1"/>
</dbReference>
<evidence type="ECO:0000256" key="2">
    <source>
        <dbReference type="ARBA" id="ARBA00022525"/>
    </source>
</evidence>
<dbReference type="GO" id="GO:0008237">
    <property type="term" value="F:metallopeptidase activity"/>
    <property type="evidence" value="ECO:0007669"/>
    <property type="project" value="InterPro"/>
</dbReference>
<proteinExistence type="predicted"/>
<accession>A0A173U8Q7</accession>
<feature type="signal peptide" evidence="3">
    <location>
        <begin position="1"/>
        <end position="36"/>
    </location>
</feature>
<dbReference type="Pfam" id="PF07737">
    <property type="entry name" value="ATLF"/>
    <property type="match status" value="1"/>
</dbReference>
<evidence type="ECO:0000259" key="4">
    <source>
        <dbReference type="PROSITE" id="PS51995"/>
    </source>
</evidence>
<organism evidence="5 6">
    <name type="scientific">Anaerostipes hadrus</name>
    <dbReference type="NCBI Taxonomy" id="649756"/>
    <lineage>
        <taxon>Bacteria</taxon>
        <taxon>Bacillati</taxon>
        <taxon>Bacillota</taxon>
        <taxon>Clostridia</taxon>
        <taxon>Lachnospirales</taxon>
        <taxon>Lachnospiraceae</taxon>
        <taxon>Anaerostipes</taxon>
    </lineage>
</organism>
<protein>
    <recommendedName>
        <fullName evidence="4">ATLF-like domain-containing protein</fullName>
    </recommendedName>
</protein>
<dbReference type="InterPro" id="IPR014781">
    <property type="entry name" value="Anthrax_toxin_lethal/edema_N/C"/>
</dbReference>
<gene>
    <name evidence="5" type="ORF">ERS852425_02663</name>
</gene>
<feature type="domain" description="ATLF-like" evidence="4">
    <location>
        <begin position="39"/>
        <end position="251"/>
    </location>
</feature>
<sequence length="253" mass="30198">MKGARKLKKKIWHKLVMICFLTFACCMSYHNSSVQAATKKYHTKKYYKSRKVKIQTSATTNYGEILYYAKHKERTVIKKTKKVKTVFYKHTKTVTTTKKVKKTKKKYQYSKKKPVIEDVKWYLPDKVYQDFKNEKYHVIQDPGSKLFKDTVNLGVFSARKKAVILREYQSDQKVLLHEMGHYVDLKNNFGSLSQEFIQIYHLESKKIDSLSYSRKDSKEYFAEAFMMYCKYPYTLKNEFPKTYNYIAQTLQDI</sequence>